<dbReference type="GO" id="GO:0004650">
    <property type="term" value="F:polygalacturonase activity"/>
    <property type="evidence" value="ECO:0007669"/>
    <property type="project" value="InterPro"/>
</dbReference>
<dbReference type="InterPro" id="IPR000743">
    <property type="entry name" value="Glyco_hydro_28"/>
</dbReference>
<keyword evidence="2 4" id="KW-0378">Hydrolase</keyword>
<dbReference type="EMBL" id="SJKD01000012">
    <property type="protein sequence ID" value="TCC42860.1"/>
    <property type="molecule type" value="Genomic_DNA"/>
</dbReference>
<reference evidence="5 6" key="1">
    <citation type="submission" date="2019-02" db="EMBL/GenBank/DDBJ databases">
        <title>Kribbella capetownensis sp. nov. and Kribbella speibonae sp. nov., isolated from soil.</title>
        <authorList>
            <person name="Curtis S.M."/>
            <person name="Norton I."/>
            <person name="Everest G.J."/>
            <person name="Meyers P.R."/>
        </authorList>
    </citation>
    <scope>NUCLEOTIDE SEQUENCE [LARGE SCALE GENOMIC DNA]</scope>
    <source>
        <strain evidence="5 6">YM53</strain>
    </source>
</reference>
<evidence type="ECO:0000256" key="2">
    <source>
        <dbReference type="ARBA" id="ARBA00022801"/>
    </source>
</evidence>
<comment type="similarity">
    <text evidence="1 4">Belongs to the glycosyl hydrolase 28 family.</text>
</comment>
<dbReference type="PANTHER" id="PTHR31339:SF9">
    <property type="entry name" value="PLASMIN AND FIBRONECTIN-BINDING PROTEIN A"/>
    <property type="match status" value="1"/>
</dbReference>
<sequence length="561" mass="61270">MVGRRRPGRYLRRRSQALRWPTGEYGDELGRTCSASSTGSAECKRLQPIVPSSAGAVNGWRGRTLDRSGISWILAGKGLPAQVERKVPPMHPTRRQILGAGLGGVVAAGIGVPALASSARLASGVAPEQAVRARIRPPRFRDAWFPITPYGATPEDATAGINAAIRACHDSGGGHVVVPPGVWQTGAIQLLSRVDLHLQRGSTLRFSTDPVDYLPVVRTRWQSVEVYNYSSLIRAEGQTDIGITGAGVLDGAGDNEHWWYLIGSGQYGWHTGLPNQREDWGELERMNNEQVPVEERVFGAGHYLRPSFIQPFRCTNVLIEGVTVLNSPMWTIHPLECHNVTVQGVTVRNLGPNGDGCDPESCTDVLIRDCTFETHDDCIAIKSGRDADGRRLGLPSRGILIEDCTFVSGGAAVAIGSEMSGGIEDVWVRRLQMPADPAAEEAYIQWVLCVKSTSTRGGYVRNVDLSGVDSRAWMYRPLEITFSYQGGGDQSLFPDVRDIRFDRVRVARAERAYRMVGAQTQRIRSVAITNSQFDQVAAEAVVQYADDVTIRNVWIAGTRVG</sequence>
<accession>A0A4R0JAN9</accession>
<dbReference type="OrthoDB" id="3196343at2"/>
<keyword evidence="3 4" id="KW-0326">Glycosidase</keyword>
<evidence type="ECO:0000313" key="5">
    <source>
        <dbReference type="EMBL" id="TCC42860.1"/>
    </source>
</evidence>
<dbReference type="Pfam" id="PF00295">
    <property type="entry name" value="Glyco_hydro_28"/>
    <property type="match status" value="1"/>
</dbReference>
<dbReference type="Proteomes" id="UP000293342">
    <property type="component" value="Unassembled WGS sequence"/>
</dbReference>
<dbReference type="Gene3D" id="2.160.20.10">
    <property type="entry name" value="Single-stranded right-handed beta-helix, Pectin lyase-like"/>
    <property type="match status" value="1"/>
</dbReference>
<protein>
    <submittedName>
        <fullName evidence="5">Glycoside hydrolase family 28 protein</fullName>
    </submittedName>
</protein>
<keyword evidence="6" id="KW-1185">Reference proteome</keyword>
<dbReference type="GO" id="GO:0005975">
    <property type="term" value="P:carbohydrate metabolic process"/>
    <property type="evidence" value="ECO:0007669"/>
    <property type="project" value="InterPro"/>
</dbReference>
<comment type="caution">
    <text evidence="5">The sequence shown here is derived from an EMBL/GenBank/DDBJ whole genome shotgun (WGS) entry which is preliminary data.</text>
</comment>
<evidence type="ECO:0000256" key="3">
    <source>
        <dbReference type="ARBA" id="ARBA00023295"/>
    </source>
</evidence>
<dbReference type="InterPro" id="IPR012334">
    <property type="entry name" value="Pectin_lyas_fold"/>
</dbReference>
<gene>
    <name evidence="5" type="ORF">E0H75_38275</name>
</gene>
<organism evidence="5 6">
    <name type="scientific">Kribbella capetownensis</name>
    <dbReference type="NCBI Taxonomy" id="1572659"/>
    <lineage>
        <taxon>Bacteria</taxon>
        <taxon>Bacillati</taxon>
        <taxon>Actinomycetota</taxon>
        <taxon>Actinomycetes</taxon>
        <taxon>Propionibacteriales</taxon>
        <taxon>Kribbellaceae</taxon>
        <taxon>Kribbella</taxon>
    </lineage>
</organism>
<evidence type="ECO:0000256" key="1">
    <source>
        <dbReference type="ARBA" id="ARBA00008834"/>
    </source>
</evidence>
<dbReference type="AlphaFoldDB" id="A0A4R0JAN9"/>
<proteinExistence type="inferred from homology"/>
<dbReference type="PANTHER" id="PTHR31339">
    <property type="entry name" value="PECTIN LYASE-RELATED"/>
    <property type="match status" value="1"/>
</dbReference>
<dbReference type="SUPFAM" id="SSF51126">
    <property type="entry name" value="Pectin lyase-like"/>
    <property type="match status" value="1"/>
</dbReference>
<evidence type="ECO:0000256" key="4">
    <source>
        <dbReference type="RuleBase" id="RU361169"/>
    </source>
</evidence>
<dbReference type="InterPro" id="IPR051801">
    <property type="entry name" value="GH28_Enzymes"/>
</dbReference>
<evidence type="ECO:0000313" key="6">
    <source>
        <dbReference type="Proteomes" id="UP000293342"/>
    </source>
</evidence>
<dbReference type="SMART" id="SM00710">
    <property type="entry name" value="PbH1"/>
    <property type="match status" value="3"/>
</dbReference>
<dbReference type="InterPro" id="IPR011050">
    <property type="entry name" value="Pectin_lyase_fold/virulence"/>
</dbReference>
<name>A0A4R0JAN9_9ACTN</name>
<dbReference type="InterPro" id="IPR006626">
    <property type="entry name" value="PbH1"/>
</dbReference>